<dbReference type="Proteomes" id="UP000714380">
    <property type="component" value="Unassembled WGS sequence"/>
</dbReference>
<sequence>MRRLLVAGNWKMNGSAEFAAQLLQDVTAQLNDHCDMAVFPPFPYIAQVAEQLKGTPVQVGAQNVATDDQGAFTGEVSAPMLTDVGCSMALVGHSERRTLYGETDLVVLQKTRQLLANDLTAVVCIGETLEERKAGREEAVVSQQLALLIEQLSENEWDRIILAYEPVWAIGTGETATPEQAQAIHAFIRGQLQQVSAAVAEKTRILYGGSVKAANAAELFAQPDIDGGLVGGASLDANEFTGICQA</sequence>
<feature type="active site" description="Proton acceptor" evidence="7">
    <location>
        <position position="165"/>
    </location>
</feature>
<feature type="binding site" evidence="7">
    <location>
        <begin position="9"/>
        <end position="11"/>
    </location>
    <ligand>
        <name>substrate</name>
    </ligand>
</feature>
<organism evidence="9 10">
    <name type="scientific">Thalassolituus marinus</name>
    <dbReference type="NCBI Taxonomy" id="671053"/>
    <lineage>
        <taxon>Bacteria</taxon>
        <taxon>Pseudomonadati</taxon>
        <taxon>Pseudomonadota</taxon>
        <taxon>Gammaproteobacteria</taxon>
        <taxon>Oceanospirillales</taxon>
        <taxon>Oceanospirillaceae</taxon>
        <taxon>Thalassolituus</taxon>
    </lineage>
</organism>
<comment type="similarity">
    <text evidence="2 7 8">Belongs to the triosephosphate isomerase family.</text>
</comment>
<dbReference type="InterPro" id="IPR020861">
    <property type="entry name" value="Triosephosphate_isomerase_AS"/>
</dbReference>
<feature type="binding site" evidence="7">
    <location>
        <begin position="231"/>
        <end position="232"/>
    </location>
    <ligand>
        <name>substrate</name>
    </ligand>
</feature>
<dbReference type="RefSeq" id="WP_225675675.1">
    <property type="nucleotide sequence ID" value="NZ_JAEDAH010000088.1"/>
</dbReference>
<name>A0ABS7ZSJ3_9GAMM</name>
<feature type="binding site" evidence="7">
    <location>
        <position position="171"/>
    </location>
    <ligand>
        <name>substrate</name>
    </ligand>
</feature>
<feature type="binding site" evidence="7">
    <location>
        <position position="210"/>
    </location>
    <ligand>
        <name>substrate</name>
    </ligand>
</feature>
<evidence type="ECO:0000256" key="5">
    <source>
        <dbReference type="ARBA" id="ARBA00023152"/>
    </source>
</evidence>
<evidence type="ECO:0000313" key="10">
    <source>
        <dbReference type="Proteomes" id="UP000714380"/>
    </source>
</evidence>
<evidence type="ECO:0000256" key="2">
    <source>
        <dbReference type="ARBA" id="ARBA00007422"/>
    </source>
</evidence>
<evidence type="ECO:0000256" key="7">
    <source>
        <dbReference type="HAMAP-Rule" id="MF_00147"/>
    </source>
</evidence>
<evidence type="ECO:0000256" key="1">
    <source>
        <dbReference type="ARBA" id="ARBA00004939"/>
    </source>
</evidence>
<dbReference type="Gene3D" id="3.20.20.70">
    <property type="entry name" value="Aldolase class I"/>
    <property type="match status" value="1"/>
</dbReference>
<comment type="pathway">
    <text evidence="7 8">Carbohydrate degradation; glycolysis; D-glyceraldehyde 3-phosphate from glycerone phosphate: step 1/1.</text>
</comment>
<dbReference type="PROSITE" id="PS00171">
    <property type="entry name" value="TIM_1"/>
    <property type="match status" value="1"/>
</dbReference>
<comment type="pathway">
    <text evidence="1">Carbohydrate metabolism; erythritol degradation.</text>
</comment>
<keyword evidence="5 7" id="KW-0324">Glycolysis</keyword>
<dbReference type="EMBL" id="JAEDAH010000088">
    <property type="protein sequence ID" value="MCA6064572.1"/>
    <property type="molecule type" value="Genomic_DNA"/>
</dbReference>
<comment type="catalytic activity">
    <reaction evidence="7 8">
        <text>D-glyceraldehyde 3-phosphate = dihydroxyacetone phosphate</text>
        <dbReference type="Rhea" id="RHEA:18585"/>
        <dbReference type="ChEBI" id="CHEBI:57642"/>
        <dbReference type="ChEBI" id="CHEBI:59776"/>
        <dbReference type="EC" id="5.3.1.1"/>
    </reaction>
</comment>
<dbReference type="NCBIfam" id="TIGR00419">
    <property type="entry name" value="tim"/>
    <property type="match status" value="1"/>
</dbReference>
<evidence type="ECO:0000256" key="8">
    <source>
        <dbReference type="RuleBase" id="RU363013"/>
    </source>
</evidence>
<keyword evidence="6 7" id="KW-0413">Isomerase</keyword>
<evidence type="ECO:0000256" key="4">
    <source>
        <dbReference type="ARBA" id="ARBA00022490"/>
    </source>
</evidence>
<comment type="function">
    <text evidence="7">Involved in the gluconeogenesis. Catalyzes stereospecifically the conversion of dihydroxyacetone phosphate (DHAP) to D-glyceraldehyde-3-phosphate (G3P).</text>
</comment>
<comment type="pathway">
    <text evidence="7 8">Carbohydrate biosynthesis; gluconeogenesis.</text>
</comment>
<evidence type="ECO:0000313" key="9">
    <source>
        <dbReference type="EMBL" id="MCA6064572.1"/>
    </source>
</evidence>
<gene>
    <name evidence="7" type="primary">tpiA</name>
    <name evidence="9" type="ORF">I9W95_13235</name>
</gene>
<protein>
    <recommendedName>
        <fullName evidence="7 8">Triosephosphate isomerase</fullName>
        <shortName evidence="7">TIM</shortName>
        <shortName evidence="7">TPI</shortName>
        <ecNumber evidence="7 8">5.3.1.1</ecNumber>
    </recommendedName>
    <alternativeName>
        <fullName evidence="7">Triose-phosphate isomerase</fullName>
    </alternativeName>
</protein>
<dbReference type="InterPro" id="IPR035990">
    <property type="entry name" value="TIM_sf"/>
</dbReference>
<dbReference type="PROSITE" id="PS51440">
    <property type="entry name" value="TIM_2"/>
    <property type="match status" value="1"/>
</dbReference>
<comment type="caution">
    <text evidence="9">The sequence shown here is derived from an EMBL/GenBank/DDBJ whole genome shotgun (WGS) entry which is preliminary data.</text>
</comment>
<dbReference type="EC" id="5.3.1.1" evidence="7 8"/>
<comment type="subunit">
    <text evidence="7 8">Homodimer.</text>
</comment>
<keyword evidence="3 7" id="KW-0312">Gluconeogenesis</keyword>
<dbReference type="Pfam" id="PF00121">
    <property type="entry name" value="TIM"/>
    <property type="match status" value="1"/>
</dbReference>
<dbReference type="InterPro" id="IPR000652">
    <property type="entry name" value="Triosephosphate_isomerase"/>
</dbReference>
<dbReference type="GO" id="GO:0004807">
    <property type="term" value="F:triose-phosphate isomerase activity"/>
    <property type="evidence" value="ECO:0007669"/>
    <property type="project" value="UniProtKB-EC"/>
</dbReference>
<dbReference type="InterPro" id="IPR013785">
    <property type="entry name" value="Aldolase_TIM"/>
</dbReference>
<comment type="subcellular location">
    <subcellularLocation>
        <location evidence="7 8">Cytoplasm</location>
    </subcellularLocation>
</comment>
<evidence type="ECO:0000256" key="3">
    <source>
        <dbReference type="ARBA" id="ARBA00022432"/>
    </source>
</evidence>
<dbReference type="CDD" id="cd00311">
    <property type="entry name" value="TIM"/>
    <property type="match status" value="1"/>
</dbReference>
<dbReference type="InterPro" id="IPR022896">
    <property type="entry name" value="TrioseP_Isoase_bac/euk"/>
</dbReference>
<dbReference type="PANTHER" id="PTHR21139">
    <property type="entry name" value="TRIOSEPHOSPHATE ISOMERASE"/>
    <property type="match status" value="1"/>
</dbReference>
<accession>A0ABS7ZSJ3</accession>
<reference evidence="9 10" key="1">
    <citation type="submission" date="2020-12" db="EMBL/GenBank/DDBJ databases">
        <title>Novel Thalassolituus-related marine hydrocarbonoclastic bacteria mediated algae-derived hydrocarbons mineralization in twilight zone of the northern South China Sea.</title>
        <authorList>
            <person name="Dong C."/>
        </authorList>
    </citation>
    <scope>NUCLEOTIDE SEQUENCE [LARGE SCALE GENOMIC DNA]</scope>
    <source>
        <strain evidence="9 10">IMCC1826</strain>
    </source>
</reference>
<proteinExistence type="inferred from homology"/>
<keyword evidence="10" id="KW-1185">Reference proteome</keyword>
<dbReference type="HAMAP" id="MF_00147_B">
    <property type="entry name" value="TIM_B"/>
    <property type="match status" value="1"/>
</dbReference>
<dbReference type="PANTHER" id="PTHR21139:SF42">
    <property type="entry name" value="TRIOSEPHOSPHATE ISOMERASE"/>
    <property type="match status" value="1"/>
</dbReference>
<feature type="active site" description="Electrophile" evidence="7">
    <location>
        <position position="93"/>
    </location>
</feature>
<dbReference type="SUPFAM" id="SSF51351">
    <property type="entry name" value="Triosephosphate isomerase (TIM)"/>
    <property type="match status" value="1"/>
</dbReference>
<evidence type="ECO:0000256" key="6">
    <source>
        <dbReference type="ARBA" id="ARBA00023235"/>
    </source>
</evidence>
<keyword evidence="4 7" id="KW-0963">Cytoplasm</keyword>